<name>A0A0M8K9C4_9CHLR</name>
<dbReference type="GO" id="GO:0005524">
    <property type="term" value="F:ATP binding"/>
    <property type="evidence" value="ECO:0007669"/>
    <property type="project" value="InterPro"/>
</dbReference>
<dbReference type="CDD" id="cd00009">
    <property type="entry name" value="AAA"/>
    <property type="match status" value="1"/>
</dbReference>
<feature type="domain" description="AAA+ ATPase" evidence="1">
    <location>
        <begin position="300"/>
        <end position="430"/>
    </location>
</feature>
<evidence type="ECO:0000259" key="1">
    <source>
        <dbReference type="SMART" id="SM00382"/>
    </source>
</evidence>
<dbReference type="Proteomes" id="UP000037784">
    <property type="component" value="Unassembled WGS sequence"/>
</dbReference>
<feature type="domain" description="AAA+ ATPase" evidence="1">
    <location>
        <begin position="110"/>
        <end position="245"/>
    </location>
</feature>
<dbReference type="SMART" id="SM00382">
    <property type="entry name" value="AAA"/>
    <property type="match status" value="2"/>
</dbReference>
<comment type="caution">
    <text evidence="2">The sequence shown here is derived from an EMBL/GenBank/DDBJ whole genome shotgun (WGS) entry which is preliminary data.</text>
</comment>
<dbReference type="PANTHER" id="PTHR30050:SF4">
    <property type="entry name" value="ATP-BINDING PROTEIN RV3427C IN INSERTION SEQUENCE-RELATED"/>
    <property type="match status" value="1"/>
</dbReference>
<accession>A0A0M8K9C4</accession>
<dbReference type="Gene3D" id="3.40.50.300">
    <property type="entry name" value="P-loop containing nucleotide triphosphate hydrolases"/>
    <property type="match status" value="2"/>
</dbReference>
<dbReference type="InterPro" id="IPR027417">
    <property type="entry name" value="P-loop_NTPase"/>
</dbReference>
<dbReference type="InParanoid" id="A0A0M8K9C4"/>
<dbReference type="GO" id="GO:0006260">
    <property type="term" value="P:DNA replication"/>
    <property type="evidence" value="ECO:0007669"/>
    <property type="project" value="TreeGrafter"/>
</dbReference>
<dbReference type="EMBL" id="BBZA01000116">
    <property type="protein sequence ID" value="GAP63129.1"/>
    <property type="molecule type" value="Genomic_DNA"/>
</dbReference>
<evidence type="ECO:0000313" key="3">
    <source>
        <dbReference type="Proteomes" id="UP000037784"/>
    </source>
</evidence>
<proteinExistence type="predicted"/>
<dbReference type="PANTHER" id="PTHR30050">
    <property type="entry name" value="CHROMOSOMAL REPLICATION INITIATOR PROTEIN DNAA"/>
    <property type="match status" value="1"/>
</dbReference>
<dbReference type="SUPFAM" id="SSF52540">
    <property type="entry name" value="P-loop containing nucleoside triphosphate hydrolases"/>
    <property type="match status" value="2"/>
</dbReference>
<evidence type="ECO:0000313" key="2">
    <source>
        <dbReference type="EMBL" id="GAP63129.1"/>
    </source>
</evidence>
<dbReference type="AlphaFoldDB" id="A0A0M8K9C4"/>
<protein>
    <recommendedName>
        <fullName evidence="1">AAA+ ATPase domain-containing protein</fullName>
    </recommendedName>
</protein>
<dbReference type="InterPro" id="IPR003593">
    <property type="entry name" value="AAA+_ATPase"/>
</dbReference>
<gene>
    <name evidence="2" type="ORF">ARMA_1552</name>
</gene>
<keyword evidence="3" id="KW-1185">Reference proteome</keyword>
<sequence length="451" mass="51290">MTKLDAVSSTNSNNPTPAQRDVCPICKGAGFVRKDVPPGHPLFGRAIPCTCKRTELLQKRRSTIERFSALGLLKHMTFETFHPDGIGLQPHQRQSLRLAYDICRQYAERPRGWLVLLGNYGCGKTHLAAAIANERLKRGEEVLFFVVPDLLDYLRAAFNPNNEETQDERFEQIRTAPLLILDDLGTHAATPWAQEKLFQIFNYRYNAQLPTVVTTNHALDEIESRIRSRLEDQSLSQIVHIKAPDYRHGRSDEHQDLSTLHLLSHMTFETFDLRAIELKGEDREKLFQAVRIARRFAQNPSGWLVFVGGYGVGKTHLAAAIANEAVAHGHEALFIVVPDLLDHLRATFNPSSPVSYDKRFEQVRRAELLVLDDLGTHSATPWAQEKLFQLFNHRYMARLPTVITMNNVETVDPRLLERMMEMKMVGAGSLIKLDIPPYRGLAKRKPHPPNM</sequence>
<dbReference type="Pfam" id="PF01695">
    <property type="entry name" value="IstB_IS21"/>
    <property type="match status" value="2"/>
</dbReference>
<reference evidence="2 3" key="1">
    <citation type="journal article" date="2015" name="Genome Announc.">
        <title>Draft Genome Sequence of a Heterotrophic Facultative Anaerobic Thermophilic Bacterium, Ardenticatena maritima Strain 110ST.</title>
        <authorList>
            <person name="Kawaichi S."/>
            <person name="Yoshida T."/>
            <person name="Sako Y."/>
            <person name="Nakamura R."/>
        </authorList>
    </citation>
    <scope>NUCLEOTIDE SEQUENCE [LARGE SCALE GENOMIC DNA]</scope>
    <source>
        <strain evidence="2 3">110S</strain>
    </source>
</reference>
<dbReference type="InterPro" id="IPR002611">
    <property type="entry name" value="IstB_ATP-bd"/>
</dbReference>
<reference evidence="3" key="2">
    <citation type="submission" date="2015-08" db="EMBL/GenBank/DDBJ databases">
        <title>Draft Genome Sequence of a Heterotrophic Facultative Anaerobic Bacterium Ardenticatena maritima Strain 110S.</title>
        <authorList>
            <person name="Kawaichi S."/>
            <person name="Yoshida T."/>
            <person name="Sako Y."/>
            <person name="Nakamura R."/>
        </authorList>
    </citation>
    <scope>NUCLEOTIDE SEQUENCE [LARGE SCALE GENOMIC DNA]</scope>
    <source>
        <strain evidence="3">110S</strain>
    </source>
</reference>
<organism evidence="2 3">
    <name type="scientific">Ardenticatena maritima</name>
    <dbReference type="NCBI Taxonomy" id="872965"/>
    <lineage>
        <taxon>Bacteria</taxon>
        <taxon>Bacillati</taxon>
        <taxon>Chloroflexota</taxon>
        <taxon>Ardenticatenia</taxon>
        <taxon>Ardenticatenales</taxon>
        <taxon>Ardenticatenaceae</taxon>
        <taxon>Ardenticatena</taxon>
    </lineage>
</organism>